<organism evidence="2">
    <name type="scientific">uncultured Chloroflexia bacterium</name>
    <dbReference type="NCBI Taxonomy" id="1672391"/>
    <lineage>
        <taxon>Bacteria</taxon>
        <taxon>Bacillati</taxon>
        <taxon>Chloroflexota</taxon>
        <taxon>Chloroflexia</taxon>
        <taxon>environmental samples</taxon>
    </lineage>
</organism>
<accession>A0A6J4ILK9</accession>
<evidence type="ECO:0000256" key="1">
    <source>
        <dbReference type="SAM" id="MobiDB-lite"/>
    </source>
</evidence>
<feature type="compositionally biased region" description="Basic and acidic residues" evidence="1">
    <location>
        <begin position="15"/>
        <end position="26"/>
    </location>
</feature>
<evidence type="ECO:0000313" key="2">
    <source>
        <dbReference type="EMBL" id="CAA9253281.1"/>
    </source>
</evidence>
<name>A0A6J4ILK9_9CHLR</name>
<reference evidence="2" key="1">
    <citation type="submission" date="2020-02" db="EMBL/GenBank/DDBJ databases">
        <authorList>
            <person name="Meier V. D."/>
        </authorList>
    </citation>
    <scope>NUCLEOTIDE SEQUENCE</scope>
    <source>
        <strain evidence="2">AVDCRST_MAG93</strain>
    </source>
</reference>
<gene>
    <name evidence="2" type="ORF">AVDCRST_MAG93-1853</name>
</gene>
<sequence>MHQRLVEMSRITSDSAREALDEKMRDMTTDVARRRIRMRKALGGKLGDLNEAAREVLATHSG</sequence>
<dbReference type="AlphaFoldDB" id="A0A6J4ILK9"/>
<dbReference type="EMBL" id="CADCTR010000629">
    <property type="protein sequence ID" value="CAA9253281.1"/>
    <property type="molecule type" value="Genomic_DNA"/>
</dbReference>
<proteinExistence type="predicted"/>
<feature type="region of interest" description="Disordered" evidence="1">
    <location>
        <begin position="1"/>
        <end position="26"/>
    </location>
</feature>
<protein>
    <submittedName>
        <fullName evidence="2">Uncharacterized protein</fullName>
    </submittedName>
</protein>